<dbReference type="EMBL" id="MLJW01008482">
    <property type="protein sequence ID" value="OIQ64024.1"/>
    <property type="molecule type" value="Genomic_DNA"/>
</dbReference>
<comment type="caution">
    <text evidence="1">The sequence shown here is derived from an EMBL/GenBank/DDBJ whole genome shotgun (WGS) entry which is preliminary data.</text>
</comment>
<organism evidence="1">
    <name type="scientific">mine drainage metagenome</name>
    <dbReference type="NCBI Taxonomy" id="410659"/>
    <lineage>
        <taxon>unclassified sequences</taxon>
        <taxon>metagenomes</taxon>
        <taxon>ecological metagenomes</taxon>
    </lineage>
</organism>
<name>A0A1J5P0F2_9ZZZZ</name>
<accession>A0A1J5P0F2</accession>
<evidence type="ECO:0000313" key="1">
    <source>
        <dbReference type="EMBL" id="OIQ64024.1"/>
    </source>
</evidence>
<gene>
    <name evidence="1" type="ORF">GALL_544300</name>
</gene>
<sequence length="163" mass="17188">MLEAVLRRLERGRQVEDLLAVLDGHDPADREGAAIADPLDLQQDRNLRIAGADEIGMQRVAVAALDRAIGRRQGLGHHLAAIDPATVGIGGVAPVHVELELLEVQNGQEFVGLIHGQNLTCGMSRSRGSSLSLSEVIAWSGSTPQSMARSGSFQITPPSVCGA</sequence>
<reference evidence="1" key="1">
    <citation type="submission" date="2016-10" db="EMBL/GenBank/DDBJ databases">
        <title>Sequence of Gallionella enrichment culture.</title>
        <authorList>
            <person name="Poehlein A."/>
            <person name="Muehling M."/>
            <person name="Daniel R."/>
        </authorList>
    </citation>
    <scope>NUCLEOTIDE SEQUENCE</scope>
</reference>
<proteinExistence type="predicted"/>
<dbReference type="AlphaFoldDB" id="A0A1J5P0F2"/>
<protein>
    <submittedName>
        <fullName evidence="1">Uncharacterized protein</fullName>
    </submittedName>
</protein>